<protein>
    <submittedName>
        <fullName evidence="1">Uncharacterized protein</fullName>
    </submittedName>
</protein>
<evidence type="ECO:0000313" key="2">
    <source>
        <dbReference type="Proteomes" id="UP000037712"/>
    </source>
</evidence>
<dbReference type="EMBL" id="AZYO01000009">
    <property type="protein sequence ID" value="KOS57075.1"/>
    <property type="molecule type" value="Genomic_DNA"/>
</dbReference>
<evidence type="ECO:0000313" key="1">
    <source>
        <dbReference type="EMBL" id="KOS57075.1"/>
    </source>
</evidence>
<dbReference type="AlphaFoldDB" id="A0A0M8PKZ2"/>
<organism evidence="1 2">
    <name type="scientific">Rhodococcus rhodochrous KG-21</name>
    <dbReference type="NCBI Taxonomy" id="1441923"/>
    <lineage>
        <taxon>Bacteria</taxon>
        <taxon>Bacillati</taxon>
        <taxon>Actinomycetota</taxon>
        <taxon>Actinomycetes</taxon>
        <taxon>Mycobacteriales</taxon>
        <taxon>Nocardiaceae</taxon>
        <taxon>Rhodococcus</taxon>
    </lineage>
</organism>
<reference evidence="1 2" key="1">
    <citation type="journal article" date="2015" name="Genome Announc.">
        <title>Draft Genome Sequence of Rhodococcus rhodochrous Strain KG-21, a Soil Isolate from Oil Fields of Krishna-Godavari Basin, India.</title>
        <authorList>
            <person name="Dawar C."/>
            <person name="Aggarwal R.K."/>
        </authorList>
    </citation>
    <scope>NUCLEOTIDE SEQUENCE [LARGE SCALE GENOMIC DNA]</scope>
    <source>
        <strain evidence="1 2">KG-21</strain>
    </source>
</reference>
<gene>
    <name evidence="1" type="ORF">Z051_06420</name>
</gene>
<dbReference type="PATRIC" id="fig|1441923.3.peg.1409"/>
<proteinExistence type="predicted"/>
<comment type="caution">
    <text evidence="1">The sequence shown here is derived from an EMBL/GenBank/DDBJ whole genome shotgun (WGS) entry which is preliminary data.</text>
</comment>
<reference evidence="2" key="2">
    <citation type="submission" date="2015-01" db="EMBL/GenBank/DDBJ databases">
        <title>Draft genome sequence of potential hydrocarbon metabolising strain of Rhodococcus rhodochrous.</title>
        <authorList>
            <person name="Aggarwal R.K."/>
            <person name="Dawar C."/>
        </authorList>
    </citation>
    <scope>NUCLEOTIDE SEQUENCE [LARGE SCALE GENOMIC DNA]</scope>
    <source>
        <strain evidence="2">KG-21</strain>
    </source>
</reference>
<sequence length="87" mass="9140">MSSVTRIDDSRSVLSHVVVAALPLTFVAGSAATTLVRHETVTIDGEQHTQGRGAWPSYSSAPACARFGTCQTTHPAIPARPLARVPT</sequence>
<accession>A0A0M8PKZ2</accession>
<dbReference type="Proteomes" id="UP000037712">
    <property type="component" value="Unassembled WGS sequence"/>
</dbReference>
<name>A0A0M8PKZ2_RHORH</name>